<proteinExistence type="predicted"/>
<evidence type="ECO:0000313" key="2">
    <source>
        <dbReference type="Proteomes" id="UP000001726"/>
    </source>
</evidence>
<keyword evidence="2" id="KW-1185">Reference proteome</keyword>
<dbReference type="STRING" id="465817.ETA_33450"/>
<dbReference type="Proteomes" id="UP000001726">
    <property type="component" value="Chromosome"/>
</dbReference>
<accession>B2VHH1</accession>
<dbReference type="SUPFAM" id="SSF48403">
    <property type="entry name" value="Ankyrin repeat"/>
    <property type="match status" value="1"/>
</dbReference>
<sequence length="258" mass="28473">MKKILIVITILLSALMVQGCKKGMDLKAQDYFEGKQLALAKGIEKGDRDEIRKILPEMSAEELNQPGKASMTLLFWAISSSLYDQATPERLQIITELVKAGADPLQPQPNMPGSPAESMMQADKGIWIKALLDGGLSPNARDKVHNQPIIFESIWAKNTQTLNEMINHGADINIRNSLGDTLLIDALDSASYAHVILLLDKNARSDIKGNSGWTMAHQLQRLIKMNGEGSEERRVLEEIKGKLIANGGEWPPAPVRKE</sequence>
<name>B2VHH1_ERWT9</name>
<evidence type="ECO:0000313" key="1">
    <source>
        <dbReference type="EMBL" id="CAO98391.1"/>
    </source>
</evidence>
<dbReference type="RefSeq" id="WP_012443015.1">
    <property type="nucleotide sequence ID" value="NC_010694.1"/>
</dbReference>
<organism evidence="1 2">
    <name type="scientific">Erwinia tasmaniensis (strain DSM 17950 / CFBP 7177 / CIP 109463 / NCPPB 4357 / Et1/99)</name>
    <dbReference type="NCBI Taxonomy" id="465817"/>
    <lineage>
        <taxon>Bacteria</taxon>
        <taxon>Pseudomonadati</taxon>
        <taxon>Pseudomonadota</taxon>
        <taxon>Gammaproteobacteria</taxon>
        <taxon>Enterobacterales</taxon>
        <taxon>Erwiniaceae</taxon>
        <taxon>Erwinia</taxon>
    </lineage>
</organism>
<dbReference type="EMBL" id="CU468135">
    <property type="protein sequence ID" value="CAO98391.1"/>
    <property type="molecule type" value="Genomic_DNA"/>
</dbReference>
<dbReference type="KEGG" id="eta:ETA_33450"/>
<dbReference type="SMART" id="SM00248">
    <property type="entry name" value="ANK"/>
    <property type="match status" value="3"/>
</dbReference>
<dbReference type="eggNOG" id="COG0666">
    <property type="taxonomic scope" value="Bacteria"/>
</dbReference>
<dbReference type="OrthoDB" id="9812708at2"/>
<gene>
    <name evidence="1" type="ordered locus">ETA_33450</name>
</gene>
<reference evidence="1 2" key="1">
    <citation type="journal article" date="2008" name="Environ. Microbiol.">
        <title>The genome of Erwinia tasmaniensis strain Et1/99, a non-pathogenic bacterium in the genus Erwinia.</title>
        <authorList>
            <person name="Kube M."/>
            <person name="Migdoll A.M."/>
            <person name="Mueller I."/>
            <person name="Kuhl H."/>
            <person name="Beck A."/>
            <person name="Reinhardt R."/>
            <person name="Geider K."/>
        </authorList>
    </citation>
    <scope>NUCLEOTIDE SEQUENCE [LARGE SCALE GENOMIC DNA]</scope>
    <source>
        <strain evidence="2">DSM 17950 / CFBP 7177 / CIP 109463 / NCPPB 4357 / Et1/99</strain>
    </source>
</reference>
<dbReference type="InterPro" id="IPR036770">
    <property type="entry name" value="Ankyrin_rpt-contain_sf"/>
</dbReference>
<dbReference type="Gene3D" id="1.25.40.20">
    <property type="entry name" value="Ankyrin repeat-containing domain"/>
    <property type="match status" value="1"/>
</dbReference>
<dbReference type="HOGENOM" id="CLU_077369_0_0_6"/>
<dbReference type="AlphaFoldDB" id="B2VHH1"/>
<dbReference type="PROSITE" id="PS51257">
    <property type="entry name" value="PROKAR_LIPOPROTEIN"/>
    <property type="match status" value="1"/>
</dbReference>
<protein>
    <submittedName>
        <fullName evidence="1">Uncharacterized protein</fullName>
    </submittedName>
</protein>
<dbReference type="InterPro" id="IPR002110">
    <property type="entry name" value="Ankyrin_rpt"/>
</dbReference>